<protein>
    <submittedName>
        <fullName evidence="3">Composite domain of metallo-dependent hydrolase</fullName>
    </submittedName>
</protein>
<dbReference type="Gene3D" id="1.20.58.520">
    <property type="entry name" value="Amidohydrolase"/>
    <property type="match status" value="1"/>
</dbReference>
<keyword evidence="3" id="KW-0378">Hydrolase</keyword>
<dbReference type="InterPro" id="IPR011042">
    <property type="entry name" value="6-blade_b-propeller_TolB-like"/>
</dbReference>
<evidence type="ECO:0000259" key="2">
    <source>
        <dbReference type="Pfam" id="PF01979"/>
    </source>
</evidence>
<sequence length="1229" mass="135274">MYQLLGSDHTREDDGAHLNDDPASEWRDDVYPYRPSEPWDISTDFPYPRLLHYEVSEGTWLRLDVHPLTGDVVFDMVGDLYCLPALSYHFEGYGSQELARAVPILRGVPFDSEPHFSPSGDKLLFTSDAELGFENIWVMPWTGCESMDLGRQSLELETSYFAGGKNRRLLSEGRLNARRATNETYNYVTEARFHPSSDKIIAVKRHYGKISIGAGEGWVFDVPSVTDSAPETPISAGSGARVVTKDLPPGWPKADYPEHFIGPEEIIWAGYDKVIFAKNTWTAGSIQDIHKGIYAIYSKNLTSGEVNTVVDAFPGGASRPTLSQDGRSLAFVRRDRDTQVLVVKDLETGTIHHVWNGLTVLVSMVGTPIGTYPSFAFTPSNDGIIIWATGNIYFVPLVQNRYGERVAGGEPRSIPFKAQIEKRLAETLHHDTDLLPLETKDEQHLYALKELSVNHGGTRAVFQAAGVSYVQTVGDDSSRAHRVPVLYPDEAYYSPSFVPGYDDLVIHAHWSNAKFTTLEIANVSSQSAIMLSGVPKGRYYAPTLSQATSTIRRLAFVKTSGDKISGFLPASGDVLTGSIVATSRPGLYIGEVTLPHGHCDATRQIAVEELRFVRSDVDTTDPLVSMQFVDSGGCALLVQQSQRVFTIDLCAGPDVFGNYPHETIAAGRGTEELVVVPRTAGENYTVDKAAFVHSYNVYLADGGDVSPDEPLWSRPGNATKGLARLSVDGGHDVAFSGDGKKILWLLGPHLHWLDHSDLNRCSREIKKDQNTFGVDCIKDYVKVQDVTVHYTTDIGRLKQDAKAAYPGNSNAAVVAIYNATILSMEHGDEGSDLIYEGTILVRDGVIEAVGNDVVIPLGAARIDAHGGYVVPGFIDAHAHWIGHETRYPAASWEHQTFLAYGVTTVHNPSSHSVLGFVERGRIESGLMVGPRVFHTGRIIYTASHPQFYQDVSSEAEARSALARIKAEGGPASFSYKNYNIQSRAARQRLLKQARNMSMLCMPEGGSIFNWDLTYILDGMTTLEHNLPVPVLYEDVRTLFEMSGTASTPTHIVTYGGGAGEELVWRYYDVPNDPKLREFTRHDILERLSESMARPMNSYGLFNVSESVAKMVNRGLRVHIGAHGEPPLGLNYHAEMFFAYAGGMTSYQVLQAATASPARTFGLWGSLGSVTPGKLADMVIYPPGVDLLADITRTKDLKYVMRGGRIWDADTITEVWPVKGRRQVMPPLNP</sequence>
<evidence type="ECO:0000256" key="1">
    <source>
        <dbReference type="SAM" id="MobiDB-lite"/>
    </source>
</evidence>
<reference evidence="4" key="1">
    <citation type="journal article" date="2012" name="Science">
        <title>The Paleozoic origin of enzymatic lignin decomposition reconstructed from 31 fungal genomes.</title>
        <authorList>
            <person name="Floudas D."/>
            <person name="Binder M."/>
            <person name="Riley R."/>
            <person name="Barry K."/>
            <person name="Blanchette R.A."/>
            <person name="Henrissat B."/>
            <person name="Martinez A.T."/>
            <person name="Otillar R."/>
            <person name="Spatafora J.W."/>
            <person name="Yadav J.S."/>
            <person name="Aerts A."/>
            <person name="Benoit I."/>
            <person name="Boyd A."/>
            <person name="Carlson A."/>
            <person name="Copeland A."/>
            <person name="Coutinho P.M."/>
            <person name="de Vries R.P."/>
            <person name="Ferreira P."/>
            <person name="Findley K."/>
            <person name="Foster B."/>
            <person name="Gaskell J."/>
            <person name="Glotzer D."/>
            <person name="Gorecki P."/>
            <person name="Heitman J."/>
            <person name="Hesse C."/>
            <person name="Hori C."/>
            <person name="Igarashi K."/>
            <person name="Jurgens J.A."/>
            <person name="Kallen N."/>
            <person name="Kersten P."/>
            <person name="Kohler A."/>
            <person name="Kuees U."/>
            <person name="Kumar T.K.A."/>
            <person name="Kuo A."/>
            <person name="LaButti K."/>
            <person name="Larrondo L.F."/>
            <person name="Lindquist E."/>
            <person name="Ling A."/>
            <person name="Lombard V."/>
            <person name="Lucas S."/>
            <person name="Lundell T."/>
            <person name="Martin R."/>
            <person name="McLaughlin D.J."/>
            <person name="Morgenstern I."/>
            <person name="Morin E."/>
            <person name="Murat C."/>
            <person name="Nagy L.G."/>
            <person name="Nolan M."/>
            <person name="Ohm R.A."/>
            <person name="Patyshakuliyeva A."/>
            <person name="Rokas A."/>
            <person name="Ruiz-Duenas F.J."/>
            <person name="Sabat G."/>
            <person name="Salamov A."/>
            <person name="Samejima M."/>
            <person name="Schmutz J."/>
            <person name="Slot J.C."/>
            <person name="St John F."/>
            <person name="Stenlid J."/>
            <person name="Sun H."/>
            <person name="Sun S."/>
            <person name="Syed K."/>
            <person name="Tsang A."/>
            <person name="Wiebenga A."/>
            <person name="Young D."/>
            <person name="Pisabarro A."/>
            <person name="Eastwood D.C."/>
            <person name="Martin F."/>
            <person name="Cullen D."/>
            <person name="Grigoriev I.V."/>
            <person name="Hibbett D.S."/>
        </authorList>
    </citation>
    <scope>NUCLEOTIDE SEQUENCE [LARGE SCALE GENOMIC DNA]</scope>
    <source>
        <strain evidence="4">RWD-64-598 SS2</strain>
    </source>
</reference>
<dbReference type="PANTHER" id="PTHR43135:SF3">
    <property type="entry name" value="ALPHA-D-RIBOSE 1-METHYLPHOSPHONATE 5-TRIPHOSPHATE DIPHOSPHATASE"/>
    <property type="match status" value="1"/>
</dbReference>
<dbReference type="InterPro" id="IPR011059">
    <property type="entry name" value="Metal-dep_hydrolase_composite"/>
</dbReference>
<dbReference type="GeneID" id="19201282"/>
<evidence type="ECO:0000313" key="3">
    <source>
        <dbReference type="EMBL" id="EIW77828.1"/>
    </source>
</evidence>
<dbReference type="Gene3D" id="3.40.50.10910">
    <property type="entry name" value="Amidohydrolase"/>
    <property type="match status" value="1"/>
</dbReference>
<feature type="region of interest" description="Disordered" evidence="1">
    <location>
        <begin position="1"/>
        <end position="29"/>
    </location>
</feature>
<organism evidence="3 4">
    <name type="scientific">Coniophora puteana (strain RWD-64-598)</name>
    <name type="common">Brown rot fungus</name>
    <dbReference type="NCBI Taxonomy" id="741705"/>
    <lineage>
        <taxon>Eukaryota</taxon>
        <taxon>Fungi</taxon>
        <taxon>Dikarya</taxon>
        <taxon>Basidiomycota</taxon>
        <taxon>Agaricomycotina</taxon>
        <taxon>Agaricomycetes</taxon>
        <taxon>Agaricomycetidae</taxon>
        <taxon>Boletales</taxon>
        <taxon>Coniophorineae</taxon>
        <taxon>Coniophoraceae</taxon>
        <taxon>Coniophora</taxon>
    </lineage>
</organism>
<comment type="caution">
    <text evidence="3">The sequence shown here is derived from an EMBL/GenBank/DDBJ whole genome shotgun (WGS) entry which is preliminary data.</text>
</comment>
<dbReference type="Proteomes" id="UP000053558">
    <property type="component" value="Unassembled WGS sequence"/>
</dbReference>
<accession>A0A5M3MF21</accession>
<feature type="domain" description="Amidohydrolase-related" evidence="2">
    <location>
        <begin position="1105"/>
        <end position="1205"/>
    </location>
</feature>
<dbReference type="EMBL" id="JH711583">
    <property type="protein sequence ID" value="EIW77828.1"/>
    <property type="molecule type" value="Genomic_DNA"/>
</dbReference>
<dbReference type="KEGG" id="cput:CONPUDRAFT_138999"/>
<dbReference type="PANTHER" id="PTHR43135">
    <property type="entry name" value="ALPHA-D-RIBOSE 1-METHYLPHOSPHONATE 5-TRIPHOSPHATE DIPHOSPHATASE"/>
    <property type="match status" value="1"/>
</dbReference>
<dbReference type="Gene3D" id="3.30.110.90">
    <property type="entry name" value="Amidohydrolase"/>
    <property type="match status" value="1"/>
</dbReference>
<dbReference type="GO" id="GO:0016810">
    <property type="term" value="F:hydrolase activity, acting on carbon-nitrogen (but not peptide) bonds"/>
    <property type="evidence" value="ECO:0007669"/>
    <property type="project" value="InterPro"/>
</dbReference>
<dbReference type="OMA" id="YHEEMAF"/>
<dbReference type="SUPFAM" id="SSF51556">
    <property type="entry name" value="Metallo-dependent hydrolases"/>
    <property type="match status" value="1"/>
</dbReference>
<dbReference type="Pfam" id="PF01979">
    <property type="entry name" value="Amidohydro_1"/>
    <property type="match status" value="1"/>
</dbReference>
<dbReference type="InterPro" id="IPR032466">
    <property type="entry name" value="Metal_Hydrolase"/>
</dbReference>
<dbReference type="RefSeq" id="XP_007772152.1">
    <property type="nucleotide sequence ID" value="XM_007773962.1"/>
</dbReference>
<dbReference type="InterPro" id="IPR011659">
    <property type="entry name" value="WD40"/>
</dbReference>
<gene>
    <name evidence="3" type="ORF">CONPUDRAFT_138999</name>
</gene>
<evidence type="ECO:0000313" key="4">
    <source>
        <dbReference type="Proteomes" id="UP000053558"/>
    </source>
</evidence>
<dbReference type="SUPFAM" id="SSF82171">
    <property type="entry name" value="DPP6 N-terminal domain-like"/>
    <property type="match status" value="1"/>
</dbReference>
<proteinExistence type="predicted"/>
<dbReference type="AlphaFoldDB" id="A0A5M3MF21"/>
<dbReference type="SUPFAM" id="SSF51338">
    <property type="entry name" value="Composite domain of metallo-dependent hydrolases"/>
    <property type="match status" value="1"/>
</dbReference>
<feature type="compositionally biased region" description="Basic and acidic residues" evidence="1">
    <location>
        <begin position="8"/>
        <end position="29"/>
    </location>
</feature>
<keyword evidence="4" id="KW-1185">Reference proteome</keyword>
<name>A0A5M3MF21_CONPW</name>
<dbReference type="OrthoDB" id="194468at2759"/>
<dbReference type="Gene3D" id="2.30.40.10">
    <property type="entry name" value="Urease, subunit C, domain 1"/>
    <property type="match status" value="1"/>
</dbReference>
<dbReference type="Pfam" id="PF07676">
    <property type="entry name" value="PD40"/>
    <property type="match status" value="2"/>
</dbReference>
<dbReference type="InterPro" id="IPR051781">
    <property type="entry name" value="Metallo-dep_Hydrolase"/>
</dbReference>
<dbReference type="Gene3D" id="2.120.10.30">
    <property type="entry name" value="TolB, C-terminal domain"/>
    <property type="match status" value="1"/>
</dbReference>
<dbReference type="InterPro" id="IPR006680">
    <property type="entry name" value="Amidohydro-rel"/>
</dbReference>